<proteinExistence type="predicted"/>
<feature type="compositionally biased region" description="Gly residues" evidence="1">
    <location>
        <begin position="23"/>
        <end position="34"/>
    </location>
</feature>
<feature type="compositionally biased region" description="Basic and acidic residues" evidence="1">
    <location>
        <begin position="71"/>
        <end position="82"/>
    </location>
</feature>
<keyword evidence="3" id="KW-1185">Reference proteome</keyword>
<feature type="compositionally biased region" description="Basic and acidic residues" evidence="1">
    <location>
        <begin position="117"/>
        <end position="127"/>
    </location>
</feature>
<dbReference type="EMBL" id="JAIQCJ010002358">
    <property type="protein sequence ID" value="KAJ8776656.1"/>
    <property type="molecule type" value="Genomic_DNA"/>
</dbReference>
<reference evidence="2 3" key="1">
    <citation type="submission" date="2022-11" db="EMBL/GenBank/DDBJ databases">
        <title>Whole genome sequence of Eschrichtius robustus ER-17-0199.</title>
        <authorList>
            <person name="Bruniche-Olsen A."/>
            <person name="Black A.N."/>
            <person name="Fields C.J."/>
            <person name="Walden K."/>
            <person name="Dewoody J.A."/>
        </authorList>
    </citation>
    <scope>NUCLEOTIDE SEQUENCE [LARGE SCALE GENOMIC DNA]</scope>
    <source>
        <strain evidence="2">ER-17-0199</strain>
        <tissue evidence="2">Blubber</tissue>
    </source>
</reference>
<protein>
    <submittedName>
        <fullName evidence="2">Uncharacterized protein</fullName>
    </submittedName>
</protein>
<dbReference type="Proteomes" id="UP001159641">
    <property type="component" value="Unassembled WGS sequence"/>
</dbReference>
<organism evidence="2 3">
    <name type="scientific">Eschrichtius robustus</name>
    <name type="common">California gray whale</name>
    <name type="synonym">Eschrichtius gibbosus</name>
    <dbReference type="NCBI Taxonomy" id="9764"/>
    <lineage>
        <taxon>Eukaryota</taxon>
        <taxon>Metazoa</taxon>
        <taxon>Chordata</taxon>
        <taxon>Craniata</taxon>
        <taxon>Vertebrata</taxon>
        <taxon>Euteleostomi</taxon>
        <taxon>Mammalia</taxon>
        <taxon>Eutheria</taxon>
        <taxon>Laurasiatheria</taxon>
        <taxon>Artiodactyla</taxon>
        <taxon>Whippomorpha</taxon>
        <taxon>Cetacea</taxon>
        <taxon>Mysticeti</taxon>
        <taxon>Eschrichtiidae</taxon>
        <taxon>Eschrichtius</taxon>
    </lineage>
</organism>
<name>A0AB34GAD4_ESCRO</name>
<feature type="region of interest" description="Disordered" evidence="1">
    <location>
        <begin position="1"/>
        <end position="139"/>
    </location>
</feature>
<evidence type="ECO:0000313" key="3">
    <source>
        <dbReference type="Proteomes" id="UP001159641"/>
    </source>
</evidence>
<comment type="caution">
    <text evidence="2">The sequence shown here is derived from an EMBL/GenBank/DDBJ whole genome shotgun (WGS) entry which is preliminary data.</text>
</comment>
<evidence type="ECO:0000313" key="2">
    <source>
        <dbReference type="EMBL" id="KAJ8776656.1"/>
    </source>
</evidence>
<evidence type="ECO:0000256" key="1">
    <source>
        <dbReference type="SAM" id="MobiDB-lite"/>
    </source>
</evidence>
<gene>
    <name evidence="2" type="ORF">J1605_015245</name>
</gene>
<accession>A0AB34GAD4</accession>
<dbReference type="AlphaFoldDB" id="A0AB34GAD4"/>
<feature type="compositionally biased region" description="Gly residues" evidence="1">
    <location>
        <begin position="86"/>
        <end position="97"/>
    </location>
</feature>
<sequence>MTGFRVAVRRRRARADHVPAPGPGKGEPGEGAGRQGLRETEAGGKAPKPGGEKRKGGQRVWAGWAWPRSGRGRERRGSERRLLARAGGGGGGGGGSRGGRREAGGGGEAGARRRRAERCARSADPRGTRARLPRGAAAHGERAAVAGAALGLEAAAGREEREDGARAAWAASAATRRGGRGAWLLRRQPGPLSAPPARPLRFVPEAPEGAAPLGGARLPASACLVHLDDCSGEVRGVGRRRP</sequence>